<sequence length="170" mass="18511">MTKKVKAFGLVEALLALAIFGTAIIAATAVTIKSLRTVKNNELADFANSVMVRSMEYTRSESGTNAVLSALGPEPWLFSLQGDVTDPNSTIFLADQAADPDPNRQLDIDECTSTSRYLIDMSGDPELAGLLFCNQIIVETLGDNYQVTSRMVFQTGNEFQFAEITGFKVQ</sequence>
<comment type="caution">
    <text evidence="1">The sequence shown here is derived from an EMBL/GenBank/DDBJ whole genome shotgun (WGS) entry which is preliminary data.</text>
</comment>
<protein>
    <submittedName>
        <fullName evidence="1">Uncharacterized protein</fullName>
    </submittedName>
</protein>
<name>A0A955L6G1_9BACT</name>
<reference evidence="1" key="1">
    <citation type="submission" date="2020-04" db="EMBL/GenBank/DDBJ databases">
        <authorList>
            <person name="Zhang T."/>
        </authorList>
    </citation>
    <scope>NUCLEOTIDE SEQUENCE</scope>
    <source>
        <strain evidence="1">HKST-UBA14</strain>
    </source>
</reference>
<dbReference type="Proteomes" id="UP000783287">
    <property type="component" value="Unassembled WGS sequence"/>
</dbReference>
<evidence type="ECO:0000313" key="1">
    <source>
        <dbReference type="EMBL" id="MCA9383899.1"/>
    </source>
</evidence>
<reference evidence="1" key="2">
    <citation type="journal article" date="2021" name="Microbiome">
        <title>Successional dynamics and alternative stable states in a saline activated sludge microbial community over 9 years.</title>
        <authorList>
            <person name="Wang Y."/>
            <person name="Ye J."/>
            <person name="Ju F."/>
            <person name="Liu L."/>
            <person name="Boyd J.A."/>
            <person name="Deng Y."/>
            <person name="Parks D.H."/>
            <person name="Jiang X."/>
            <person name="Yin X."/>
            <person name="Woodcroft B.J."/>
            <person name="Tyson G.W."/>
            <person name="Hugenholtz P."/>
            <person name="Polz M.F."/>
            <person name="Zhang T."/>
        </authorList>
    </citation>
    <scope>NUCLEOTIDE SEQUENCE</scope>
    <source>
        <strain evidence="1">HKST-UBA14</strain>
    </source>
</reference>
<proteinExistence type="predicted"/>
<accession>A0A955L6G1</accession>
<dbReference type="EMBL" id="JAGQLK010000168">
    <property type="protein sequence ID" value="MCA9383899.1"/>
    <property type="molecule type" value="Genomic_DNA"/>
</dbReference>
<gene>
    <name evidence="1" type="ORF">KC909_06075</name>
</gene>
<organism evidence="1 2">
    <name type="scientific">Candidatus Dojkabacteria bacterium</name>
    <dbReference type="NCBI Taxonomy" id="2099670"/>
    <lineage>
        <taxon>Bacteria</taxon>
        <taxon>Candidatus Dojkabacteria</taxon>
    </lineage>
</organism>
<dbReference type="AlphaFoldDB" id="A0A955L6G1"/>
<evidence type="ECO:0000313" key="2">
    <source>
        <dbReference type="Proteomes" id="UP000783287"/>
    </source>
</evidence>